<evidence type="ECO:0000256" key="1">
    <source>
        <dbReference type="SAM" id="MobiDB-lite"/>
    </source>
</evidence>
<accession>A0AAD2G3G3</accession>
<dbReference type="AlphaFoldDB" id="A0AAD2G3G3"/>
<feature type="compositionally biased region" description="Polar residues" evidence="1">
    <location>
        <begin position="7"/>
        <end position="18"/>
    </location>
</feature>
<dbReference type="PANTHER" id="PTHR43642:SF1">
    <property type="entry name" value="HYBRID SIGNAL TRANSDUCTION HISTIDINE KINASE G"/>
    <property type="match status" value="1"/>
</dbReference>
<dbReference type="InterPro" id="IPR053159">
    <property type="entry name" value="Hybrid_Histidine_Kinase"/>
</dbReference>
<comment type="caution">
    <text evidence="3">The sequence shown here is derived from an EMBL/GenBank/DDBJ whole genome shotgun (WGS) entry which is preliminary data.</text>
</comment>
<proteinExistence type="predicted"/>
<protein>
    <recommendedName>
        <fullName evidence="2">Orc1-like AAA ATPase domain-containing protein</fullName>
    </recommendedName>
</protein>
<feature type="domain" description="Orc1-like AAA ATPase" evidence="2">
    <location>
        <begin position="66"/>
        <end position="268"/>
    </location>
</feature>
<organism evidence="3 4">
    <name type="scientific">Cylindrotheca closterium</name>
    <dbReference type="NCBI Taxonomy" id="2856"/>
    <lineage>
        <taxon>Eukaryota</taxon>
        <taxon>Sar</taxon>
        <taxon>Stramenopiles</taxon>
        <taxon>Ochrophyta</taxon>
        <taxon>Bacillariophyta</taxon>
        <taxon>Bacillariophyceae</taxon>
        <taxon>Bacillariophycidae</taxon>
        <taxon>Bacillariales</taxon>
        <taxon>Bacillariaceae</taxon>
        <taxon>Cylindrotheca</taxon>
    </lineage>
</organism>
<evidence type="ECO:0000313" key="3">
    <source>
        <dbReference type="EMBL" id="CAJ1961451.1"/>
    </source>
</evidence>
<keyword evidence="4" id="KW-1185">Reference proteome</keyword>
<dbReference type="Proteomes" id="UP001295423">
    <property type="component" value="Unassembled WGS sequence"/>
</dbReference>
<gene>
    <name evidence="3" type="ORF">CYCCA115_LOCUS19203</name>
</gene>
<dbReference type="Pfam" id="PF13191">
    <property type="entry name" value="AAA_16"/>
    <property type="match status" value="1"/>
</dbReference>
<name>A0AAD2G3G3_9STRA</name>
<dbReference type="EMBL" id="CAKOGP040002091">
    <property type="protein sequence ID" value="CAJ1961451.1"/>
    <property type="molecule type" value="Genomic_DNA"/>
</dbReference>
<dbReference type="PANTHER" id="PTHR43642">
    <property type="entry name" value="HYBRID SIGNAL TRANSDUCTION HISTIDINE KINASE G"/>
    <property type="match status" value="1"/>
</dbReference>
<sequence length="1074" mass="119457">MDHSTSDDATSLSKTSLSEDVGCDDSFADSRRSLTTSDLMELKRSTKNNARVQGPRQSKLRYGSIEFVGREVESEILHSRLRRVVTNSNGQDPQQGFKEFVVIKGDGGVGKSALSQRLQGWTNELDNAIFVKGKFGLATNTPYSGIAQAFGKVCQEAHLKKLKDGSSSVGNLLISELGSEVHLLVTLIPELQIILPEEERGRVPLHDENGFEAGMEQWKHIFRVLVRVLGSFLSPMVIVLDDLQWADVASLSVIDFLLTDTQNINGIMIVGCFRSDEVDDSHVLSKAISILAEKTEKGIFKLTTIDLGNISIGDTNKIIMAMLDMGDEAKTEPLAKVCFKRTLGNPFFLIEFLTMLEAEGLITFSLGKWDWTVQTVDESTKSTNSVVDLIQDRMKKLPEDMQLLLQYAANLGSSFTHTLMELIWSSHSSNTAANKESCDLQSMYGELESGKYIEGSQNDRFHWVHDKVQEAVLTLGEASSPAFQFEIGFILYGRLGSNELEESLFDVVNLINKGQIGNPQRRIEFCKLNLRAVQKARNLSAFDSASGFVASGIKLLPPDKWSSTHRELTLPLLTIGAEMALASGSVNRMDLYADEVLFREDCTTVEKLPLYLTMTYKQATIDLKYDRALELSLAVLKDLGCPIVRNEALVAVQALRALMRIVRTARREKIDYARSLPLMTDEVQKSTMTFLNRSLYAAYMMQKISLAMALVTRMYDITLEHGISPETGPAFGTLSMVVVTALKDYDTAAFFAEAGIKTQQRTGSKYNEASTLYTAAFAAKSWRQPLQDCSDLMLEAYCVGMRSGNTVYAMSGLCKHQIEFPFLLGKPLGPILTAGSQSIHLMEEVKQEEQVISSQLFCQTIANLMGKSNQTTLLQGEWFNTVGWTPPSQLEGDLNFHRLALLVYFGDFEAAAELALSNGDSFEKKASGCFMVPPEAFLHGVALYAMTRQSRKFRYRRAAHQILVKFENWTKAGNPNVQSYQLLLKAEQAAFRKNHKDAESLYEEAVAVSALAGQSQTAGLVSERYADFLMTEKKDLVLCRHQKEQAIGFYTDWGADALVKRIEDSMTAGKQIRI</sequence>
<evidence type="ECO:0000313" key="4">
    <source>
        <dbReference type="Proteomes" id="UP001295423"/>
    </source>
</evidence>
<feature type="region of interest" description="Disordered" evidence="1">
    <location>
        <begin position="1"/>
        <end position="29"/>
    </location>
</feature>
<reference evidence="3" key="1">
    <citation type="submission" date="2023-08" db="EMBL/GenBank/DDBJ databases">
        <authorList>
            <person name="Audoor S."/>
            <person name="Bilcke G."/>
        </authorList>
    </citation>
    <scope>NUCLEOTIDE SEQUENCE</scope>
</reference>
<dbReference type="InterPro" id="IPR027417">
    <property type="entry name" value="P-loop_NTPase"/>
</dbReference>
<evidence type="ECO:0000259" key="2">
    <source>
        <dbReference type="Pfam" id="PF13191"/>
    </source>
</evidence>
<dbReference type="InterPro" id="IPR041664">
    <property type="entry name" value="AAA_16"/>
</dbReference>
<dbReference type="SUPFAM" id="SSF52540">
    <property type="entry name" value="P-loop containing nucleoside triphosphate hydrolases"/>
    <property type="match status" value="1"/>
</dbReference>